<evidence type="ECO:0000256" key="2">
    <source>
        <dbReference type="SAM" id="MobiDB-lite"/>
    </source>
</evidence>
<keyword evidence="6" id="KW-1185">Reference proteome</keyword>
<feature type="region of interest" description="Disordered" evidence="2">
    <location>
        <begin position="187"/>
        <end position="212"/>
    </location>
</feature>
<dbReference type="RefSeq" id="WP_183275272.1">
    <property type="nucleotide sequence ID" value="NZ_JABXXQ010000044.1"/>
</dbReference>
<gene>
    <name evidence="5" type="ORF">FHR90_002284</name>
</gene>
<dbReference type="Gene3D" id="1.10.530.10">
    <property type="match status" value="1"/>
</dbReference>
<dbReference type="SUPFAM" id="SSF53955">
    <property type="entry name" value="Lysozyme-like"/>
    <property type="match status" value="1"/>
</dbReference>
<evidence type="ECO:0000313" key="6">
    <source>
        <dbReference type="Proteomes" id="UP000557688"/>
    </source>
</evidence>
<protein>
    <recommendedName>
        <fullName evidence="4">Transglycosylase SLT domain-containing protein</fullName>
    </recommendedName>
</protein>
<proteinExistence type="inferred from homology"/>
<dbReference type="EMBL" id="JACHXV010000008">
    <property type="protein sequence ID" value="MBB3174443.1"/>
    <property type="molecule type" value="Genomic_DNA"/>
</dbReference>
<dbReference type="Proteomes" id="UP000557688">
    <property type="component" value="Unassembled WGS sequence"/>
</dbReference>
<keyword evidence="3" id="KW-0732">Signal</keyword>
<feature type="signal peptide" evidence="3">
    <location>
        <begin position="1"/>
        <end position="22"/>
    </location>
</feature>
<sequence>MSFHLALRAALVGLLSALLMIANVRPGAAQTATGGASILCHMATAAAERSNGVPDQLLDAISRVESGRLDSATATMRAWPWTINAQGIGHFYASKAEAIAAAQQFRAQGIQSMDVGCMQVNLMYHPDAFASLDQAFDPQANALYAAHLLTQLFAQTGSWPHAAAAYHSQTPELGNDYQRKVLEAWAEPEDTPHGRPASERRARTPSAAPELSSQFASLGAGVGPVPPSGGPLLGGIGRIIRNSGPVQTHVSGQGLAAYRSMPIAMVAFAGQRRPD</sequence>
<feature type="compositionally biased region" description="Basic and acidic residues" evidence="2">
    <location>
        <begin position="190"/>
        <end position="202"/>
    </location>
</feature>
<evidence type="ECO:0000256" key="3">
    <source>
        <dbReference type="SAM" id="SignalP"/>
    </source>
</evidence>
<feature type="domain" description="Transglycosylase SLT" evidence="4">
    <location>
        <begin position="45"/>
        <end position="168"/>
    </location>
</feature>
<feature type="chain" id="PRO_5032958253" description="Transglycosylase SLT domain-containing protein" evidence="3">
    <location>
        <begin position="23"/>
        <end position="275"/>
    </location>
</feature>
<dbReference type="Pfam" id="PF01464">
    <property type="entry name" value="SLT"/>
    <property type="match status" value="1"/>
</dbReference>
<accession>A0A839V183</accession>
<name>A0A839V183_9PROT</name>
<comment type="caution">
    <text evidence="5">The sequence shown here is derived from an EMBL/GenBank/DDBJ whole genome shotgun (WGS) entry which is preliminary data.</text>
</comment>
<dbReference type="AlphaFoldDB" id="A0A839V183"/>
<reference evidence="5 6" key="1">
    <citation type="submission" date="2020-08" db="EMBL/GenBank/DDBJ databases">
        <title>Genomic Encyclopedia of Type Strains, Phase III (KMG-III): the genomes of soil and plant-associated and newly described type strains.</title>
        <authorList>
            <person name="Whitman W."/>
        </authorList>
    </citation>
    <scope>NUCLEOTIDE SEQUENCE [LARGE SCALE GENOMIC DNA]</scope>
    <source>
        <strain evidence="5 6">CECT 8088</strain>
    </source>
</reference>
<evidence type="ECO:0000256" key="1">
    <source>
        <dbReference type="ARBA" id="ARBA00009387"/>
    </source>
</evidence>
<comment type="similarity">
    <text evidence="1">Belongs to the virb1 family.</text>
</comment>
<evidence type="ECO:0000313" key="5">
    <source>
        <dbReference type="EMBL" id="MBB3174443.1"/>
    </source>
</evidence>
<organism evidence="5 6">
    <name type="scientific">Endobacter medicaginis</name>
    <dbReference type="NCBI Taxonomy" id="1181271"/>
    <lineage>
        <taxon>Bacteria</taxon>
        <taxon>Pseudomonadati</taxon>
        <taxon>Pseudomonadota</taxon>
        <taxon>Alphaproteobacteria</taxon>
        <taxon>Acetobacterales</taxon>
        <taxon>Acetobacteraceae</taxon>
        <taxon>Endobacter</taxon>
    </lineage>
</organism>
<evidence type="ECO:0000259" key="4">
    <source>
        <dbReference type="Pfam" id="PF01464"/>
    </source>
</evidence>
<dbReference type="InterPro" id="IPR023346">
    <property type="entry name" value="Lysozyme-like_dom_sf"/>
</dbReference>
<dbReference type="InterPro" id="IPR008258">
    <property type="entry name" value="Transglycosylase_SLT_dom_1"/>
</dbReference>